<evidence type="ECO:0000313" key="2">
    <source>
        <dbReference type="Proteomes" id="UP000254956"/>
    </source>
</evidence>
<dbReference type="EMBL" id="UGZE01000001">
    <property type="protein sequence ID" value="SUJ16710.1"/>
    <property type="molecule type" value="Genomic_DNA"/>
</dbReference>
<reference evidence="1 2" key="1">
    <citation type="submission" date="2018-06" db="EMBL/GenBank/DDBJ databases">
        <authorList>
            <consortium name="Pathogen Informatics"/>
            <person name="Doyle S."/>
        </authorList>
    </citation>
    <scope>NUCLEOTIDE SEQUENCE [LARGE SCALE GENOMIC DNA]</scope>
    <source>
        <strain evidence="1 2">NCTC12413</strain>
    </source>
</reference>
<name>A0A380CCG7_9STAP</name>
<dbReference type="RefSeq" id="WP_103388799.1">
    <property type="nucleotide sequence ID" value="NZ_PPQB01000029.1"/>
</dbReference>
<proteinExistence type="predicted"/>
<dbReference type="AlphaFoldDB" id="A0A380CCG7"/>
<protein>
    <submittedName>
        <fullName evidence="1">Uncharacterized protein</fullName>
    </submittedName>
</protein>
<organism evidence="1 2">
    <name type="scientific">Staphylococcus arlettae</name>
    <dbReference type="NCBI Taxonomy" id="29378"/>
    <lineage>
        <taxon>Bacteria</taxon>
        <taxon>Bacillati</taxon>
        <taxon>Bacillota</taxon>
        <taxon>Bacilli</taxon>
        <taxon>Bacillales</taxon>
        <taxon>Staphylococcaceae</taxon>
        <taxon>Staphylococcus</taxon>
    </lineage>
</organism>
<evidence type="ECO:0000313" key="1">
    <source>
        <dbReference type="EMBL" id="SUJ16710.1"/>
    </source>
</evidence>
<dbReference type="OrthoDB" id="2415409at2"/>
<sequence>MKIRDLNINDYIWFKAPNSTISYPAIVTELIYNDDEPFAIVKIGNHTDTIDDSYDFAIGEKRQ</sequence>
<gene>
    <name evidence="1" type="ORF">NCTC12413_01064</name>
</gene>
<accession>A0A380CCG7</accession>
<dbReference type="Proteomes" id="UP000254956">
    <property type="component" value="Unassembled WGS sequence"/>
</dbReference>